<dbReference type="AlphaFoldDB" id="A0A3B1A9Y5"/>
<dbReference type="InterPro" id="IPR051829">
    <property type="entry name" value="Multiheme_Cytochr_ET"/>
</dbReference>
<gene>
    <name evidence="4" type="ORF">MNBD_GAMMA22-1032</name>
</gene>
<dbReference type="InterPro" id="IPR036280">
    <property type="entry name" value="Multihaem_cyt_sf"/>
</dbReference>
<proteinExistence type="predicted"/>
<reference evidence="4" key="1">
    <citation type="submission" date="2018-06" db="EMBL/GenBank/DDBJ databases">
        <authorList>
            <person name="Zhirakovskaya E."/>
        </authorList>
    </citation>
    <scope>NUCLEOTIDE SEQUENCE</scope>
</reference>
<keyword evidence="3" id="KW-0812">Transmembrane</keyword>
<keyword evidence="3" id="KW-0472">Membrane</keyword>
<feature type="compositionally biased region" description="Polar residues" evidence="2">
    <location>
        <begin position="379"/>
        <end position="394"/>
    </location>
</feature>
<organism evidence="4">
    <name type="scientific">hydrothermal vent metagenome</name>
    <dbReference type="NCBI Taxonomy" id="652676"/>
    <lineage>
        <taxon>unclassified sequences</taxon>
        <taxon>metagenomes</taxon>
        <taxon>ecological metagenomes</taxon>
    </lineage>
</organism>
<keyword evidence="1" id="KW-0732">Signal</keyword>
<accession>A0A3B1A9Y5</accession>
<evidence type="ECO:0000256" key="1">
    <source>
        <dbReference type="ARBA" id="ARBA00022729"/>
    </source>
</evidence>
<dbReference type="PANTHER" id="PTHR35038:SF6">
    <property type="entry name" value="SURFACE LOCALIZED DECAHEME CYTOCHROME C LIPOPROTEIN"/>
    <property type="match status" value="1"/>
</dbReference>
<protein>
    <submittedName>
        <fullName evidence="4">Uncharacterized protein</fullName>
    </submittedName>
</protein>
<dbReference type="GO" id="GO:0016491">
    <property type="term" value="F:oxidoreductase activity"/>
    <property type="evidence" value="ECO:0007669"/>
    <property type="project" value="TreeGrafter"/>
</dbReference>
<dbReference type="Gene3D" id="3.90.10.10">
    <property type="entry name" value="Cytochrome C3"/>
    <property type="match status" value="3"/>
</dbReference>
<name>A0A3B1A9Y5_9ZZZZ</name>
<evidence type="ECO:0000313" key="4">
    <source>
        <dbReference type="EMBL" id="VAW96652.1"/>
    </source>
</evidence>
<sequence>MLDQNNKLKSIININTFLVLIVTLMFNISFINAQEIPEDFDHDLTNFLLSGSHLNVECKVCHVRDVYQGIPTNCEDCHSSSSLIAKTKKTIGHFESVDSCDNCHTVETWVGARIDHDSVVGTCIDCHNNIVTSGKEPDHVQSVDDCEQCHTTRRWKQSGFDHDVITGNCFSCHNGSTAKGKSEKHRLSNNQCDDCHQVKNWKSKTYDHKKTDTACLNCHQDILPVKPHPQNNKCQKCHSPNKKWQQSRYKHEKTSKFCVSCHKNRKPTNHFIIDNETSLRCDDCHRSTASWLSNLRFEHEVTDFHEHRVNTPCTSCHLSNSKNVLWRFAALKTKCAACHGGSFNPTSHTKSPSVNYTVSELAHCSVSCHSYTDNTFTVRDNSRNKNSNYHTTTRGKGISAP</sequence>
<feature type="region of interest" description="Disordered" evidence="2">
    <location>
        <begin position="379"/>
        <end position="401"/>
    </location>
</feature>
<evidence type="ECO:0000256" key="2">
    <source>
        <dbReference type="SAM" id="MobiDB-lite"/>
    </source>
</evidence>
<dbReference type="SUPFAM" id="SSF48695">
    <property type="entry name" value="Multiheme cytochromes"/>
    <property type="match status" value="1"/>
</dbReference>
<feature type="transmembrane region" description="Helical" evidence="3">
    <location>
        <begin position="12"/>
        <end position="31"/>
    </location>
</feature>
<dbReference type="EMBL" id="UOFS01000029">
    <property type="protein sequence ID" value="VAW96652.1"/>
    <property type="molecule type" value="Genomic_DNA"/>
</dbReference>
<evidence type="ECO:0000256" key="3">
    <source>
        <dbReference type="SAM" id="Phobius"/>
    </source>
</evidence>
<keyword evidence="3" id="KW-1133">Transmembrane helix</keyword>
<dbReference type="PANTHER" id="PTHR35038">
    <property type="entry name" value="DISSIMILATORY SULFITE REDUCTASE SIRA"/>
    <property type="match status" value="1"/>
</dbReference>